<dbReference type="PANTHER" id="PTHR23028">
    <property type="entry name" value="ACETYLTRANSFERASE"/>
    <property type="match status" value="1"/>
</dbReference>
<dbReference type="GO" id="GO:0016020">
    <property type="term" value="C:membrane"/>
    <property type="evidence" value="ECO:0007669"/>
    <property type="project" value="TreeGrafter"/>
</dbReference>
<evidence type="ECO:0000313" key="5">
    <source>
        <dbReference type="EMBL" id="RUT41425.1"/>
    </source>
</evidence>
<dbReference type="PANTHER" id="PTHR23028:SF53">
    <property type="entry name" value="ACYL_TRANSF_3 DOMAIN-CONTAINING PROTEIN"/>
    <property type="match status" value="1"/>
</dbReference>
<name>A0A3S1K135_9BACL</name>
<dbReference type="AlphaFoldDB" id="A0A3S1K135"/>
<comment type="caution">
    <text evidence="5">The sequence shown here is derived from an EMBL/GenBank/DDBJ whole genome shotgun (WGS) entry which is preliminary data.</text>
</comment>
<sequence>MKQNERFGTLDSMRGLAALSVMIGHFFLVFPSLAQNTAKLGYMKSPVNMIKYSPLHIFWAGHEAVILFFLLSGFVLSLPFLNSTSSSYGIYLVKRICRIYIPYLCAVFIAIVVKQIFFNAPLQQVSSYFQSQWTAVTELKSILAHVFFLGNFNSTLYDPILWSLVHEMRISIIFPLLMIVVVRGGWKGSLLTCALLTLMAEVLLRLLDPPYMTNFVATIQYAAFFIVGALLAKYRNEIKTYYDKLSRLSKYILASAAILLYTFHWLFYTQSYHVYFQYFREDWIIALGACLFIVMALNSVAAKKALLHPVSVYLGKISYSLYLFHFVVLLSLLHLLRGYFSIYIILVMAFILSFVCATAGYYWIELPAIRLGKRMVRPRHLHGSDVSSSNNNGI</sequence>
<accession>A0A3S1K135</accession>
<comment type="subcellular location">
    <subcellularLocation>
        <location evidence="1">Membrane</location>
    </subcellularLocation>
</comment>
<keyword evidence="3" id="KW-1133">Transmembrane helix</keyword>
<comment type="similarity">
    <text evidence="2">Belongs to the acyltransferase 3 family.</text>
</comment>
<proteinExistence type="inferred from homology"/>
<dbReference type="GO" id="GO:0016747">
    <property type="term" value="F:acyltransferase activity, transferring groups other than amino-acyl groups"/>
    <property type="evidence" value="ECO:0007669"/>
    <property type="project" value="InterPro"/>
</dbReference>
<feature type="transmembrane region" description="Helical" evidence="3">
    <location>
        <begin position="313"/>
        <end position="336"/>
    </location>
</feature>
<dbReference type="RefSeq" id="WP_127194493.1">
    <property type="nucleotide sequence ID" value="NZ_RZNY01000030.1"/>
</dbReference>
<feature type="transmembrane region" description="Helical" evidence="3">
    <location>
        <begin position="283"/>
        <end position="301"/>
    </location>
</feature>
<feature type="domain" description="Acyltransferase 3" evidence="4">
    <location>
        <begin position="10"/>
        <end position="357"/>
    </location>
</feature>
<feature type="transmembrane region" description="Helical" evidence="3">
    <location>
        <begin position="342"/>
        <end position="364"/>
    </location>
</feature>
<keyword evidence="6" id="KW-1185">Reference proteome</keyword>
<feature type="transmembrane region" description="Helical" evidence="3">
    <location>
        <begin position="251"/>
        <end position="268"/>
    </location>
</feature>
<feature type="transmembrane region" description="Helical" evidence="3">
    <location>
        <begin position="99"/>
        <end position="118"/>
    </location>
</feature>
<reference evidence="5 6" key="1">
    <citation type="submission" date="2018-12" db="EMBL/GenBank/DDBJ databases">
        <authorList>
            <person name="Sun L."/>
            <person name="Chen Z."/>
        </authorList>
    </citation>
    <scope>NUCLEOTIDE SEQUENCE [LARGE SCALE GENOMIC DNA]</scope>
    <source>
        <strain evidence="5 6">DSM 15890</strain>
    </source>
</reference>
<evidence type="ECO:0000256" key="2">
    <source>
        <dbReference type="ARBA" id="ARBA00007400"/>
    </source>
</evidence>
<feature type="transmembrane region" description="Helical" evidence="3">
    <location>
        <begin position="58"/>
        <end position="78"/>
    </location>
</feature>
<evidence type="ECO:0000256" key="1">
    <source>
        <dbReference type="ARBA" id="ARBA00004370"/>
    </source>
</evidence>
<evidence type="ECO:0000259" key="4">
    <source>
        <dbReference type="Pfam" id="PF01757"/>
    </source>
</evidence>
<evidence type="ECO:0000313" key="6">
    <source>
        <dbReference type="Proteomes" id="UP000279446"/>
    </source>
</evidence>
<evidence type="ECO:0000256" key="3">
    <source>
        <dbReference type="SAM" id="Phobius"/>
    </source>
</evidence>
<dbReference type="OrthoDB" id="290051at2"/>
<keyword evidence="3" id="KW-0812">Transmembrane</keyword>
<dbReference type="InterPro" id="IPR002656">
    <property type="entry name" value="Acyl_transf_3_dom"/>
</dbReference>
<keyword evidence="5" id="KW-0012">Acyltransferase</keyword>
<dbReference type="Pfam" id="PF01757">
    <property type="entry name" value="Acyl_transf_3"/>
    <property type="match status" value="1"/>
</dbReference>
<dbReference type="GO" id="GO:0009103">
    <property type="term" value="P:lipopolysaccharide biosynthetic process"/>
    <property type="evidence" value="ECO:0007669"/>
    <property type="project" value="TreeGrafter"/>
</dbReference>
<organism evidence="5 6">
    <name type="scientific">Paenibacillus anaericanus</name>
    <dbReference type="NCBI Taxonomy" id="170367"/>
    <lineage>
        <taxon>Bacteria</taxon>
        <taxon>Bacillati</taxon>
        <taxon>Bacillota</taxon>
        <taxon>Bacilli</taxon>
        <taxon>Bacillales</taxon>
        <taxon>Paenibacillaceae</taxon>
        <taxon>Paenibacillus</taxon>
    </lineage>
</organism>
<protein>
    <submittedName>
        <fullName evidence="5">Acyltransferase</fullName>
    </submittedName>
</protein>
<gene>
    <name evidence="5" type="ORF">EJP82_23460</name>
</gene>
<dbReference type="Proteomes" id="UP000279446">
    <property type="component" value="Unassembled WGS sequence"/>
</dbReference>
<dbReference type="InterPro" id="IPR050879">
    <property type="entry name" value="Acyltransferase_3"/>
</dbReference>
<dbReference type="EMBL" id="RZNY01000030">
    <property type="protein sequence ID" value="RUT41425.1"/>
    <property type="molecule type" value="Genomic_DNA"/>
</dbReference>
<feature type="transmembrane region" description="Helical" evidence="3">
    <location>
        <begin position="213"/>
        <end position="231"/>
    </location>
</feature>
<keyword evidence="3" id="KW-0472">Membrane</keyword>
<keyword evidence="5" id="KW-0808">Transferase</keyword>